<feature type="compositionally biased region" description="Basic and acidic residues" evidence="1">
    <location>
        <begin position="917"/>
        <end position="926"/>
    </location>
</feature>
<dbReference type="Pfam" id="PF00004">
    <property type="entry name" value="AAA"/>
    <property type="match status" value="1"/>
</dbReference>
<evidence type="ECO:0000259" key="2">
    <source>
        <dbReference type="SMART" id="SM00382"/>
    </source>
</evidence>
<dbReference type="Proteomes" id="UP000693738">
    <property type="component" value="Unassembled WGS sequence"/>
</dbReference>
<dbReference type="InterPro" id="IPR003593">
    <property type="entry name" value="AAA+_ATPase"/>
</dbReference>
<feature type="region of interest" description="Disordered" evidence="1">
    <location>
        <begin position="48"/>
        <end position="76"/>
    </location>
</feature>
<evidence type="ECO:0000256" key="1">
    <source>
        <dbReference type="SAM" id="MobiDB-lite"/>
    </source>
</evidence>
<dbReference type="InterPro" id="IPR003959">
    <property type="entry name" value="ATPase_AAA_core"/>
</dbReference>
<dbReference type="EMBL" id="CAJSTJ010000144">
    <property type="protein sequence ID" value="CAG7561919.1"/>
    <property type="molecule type" value="Genomic_DNA"/>
</dbReference>
<reference evidence="3" key="1">
    <citation type="submission" date="2021-05" db="EMBL/GenBank/DDBJ databases">
        <authorList>
            <person name="Khan N."/>
        </authorList>
    </citation>
    <scope>NUCLEOTIDE SEQUENCE</scope>
</reference>
<evidence type="ECO:0000313" key="3">
    <source>
        <dbReference type="EMBL" id="CAG7561919.1"/>
    </source>
</evidence>
<feature type="compositionally biased region" description="Basic and acidic residues" evidence="1">
    <location>
        <begin position="55"/>
        <end position="76"/>
    </location>
</feature>
<dbReference type="InterPro" id="IPR056599">
    <property type="entry name" value="AAA_lid_fung"/>
</dbReference>
<feature type="region of interest" description="Disordered" evidence="1">
    <location>
        <begin position="917"/>
        <end position="960"/>
    </location>
</feature>
<dbReference type="PANTHER" id="PTHR46411:SF3">
    <property type="entry name" value="AAA+ ATPASE DOMAIN-CONTAINING PROTEIN"/>
    <property type="match status" value="1"/>
</dbReference>
<dbReference type="AlphaFoldDB" id="A0A8J2J0F9"/>
<dbReference type="Pfam" id="PF23232">
    <property type="entry name" value="AAA_lid_13"/>
    <property type="match status" value="1"/>
</dbReference>
<dbReference type="Pfam" id="PF22942">
    <property type="entry name" value="DUF7025"/>
    <property type="match status" value="1"/>
</dbReference>
<dbReference type="PANTHER" id="PTHR46411">
    <property type="entry name" value="FAMILY ATPASE, PUTATIVE-RELATED"/>
    <property type="match status" value="1"/>
</dbReference>
<gene>
    <name evidence="3" type="ORF">FEQUK3_LOCUS7606</name>
</gene>
<name>A0A8J2J0F9_FUSEQ</name>
<dbReference type="GO" id="GO:0016887">
    <property type="term" value="F:ATP hydrolysis activity"/>
    <property type="evidence" value="ECO:0007669"/>
    <property type="project" value="InterPro"/>
</dbReference>
<feature type="region of interest" description="Disordered" evidence="1">
    <location>
        <begin position="973"/>
        <end position="1032"/>
    </location>
</feature>
<organism evidence="3 4">
    <name type="scientific">Fusarium equiseti</name>
    <name type="common">Fusarium scirpi</name>
    <dbReference type="NCBI Taxonomy" id="61235"/>
    <lineage>
        <taxon>Eukaryota</taxon>
        <taxon>Fungi</taxon>
        <taxon>Dikarya</taxon>
        <taxon>Ascomycota</taxon>
        <taxon>Pezizomycotina</taxon>
        <taxon>Sordariomycetes</taxon>
        <taxon>Hypocreomycetidae</taxon>
        <taxon>Hypocreales</taxon>
        <taxon>Nectriaceae</taxon>
        <taxon>Fusarium</taxon>
        <taxon>Fusarium incarnatum-equiseti species complex</taxon>
    </lineage>
</organism>
<feature type="compositionally biased region" description="Low complexity" evidence="1">
    <location>
        <begin position="262"/>
        <end position="273"/>
    </location>
</feature>
<proteinExistence type="predicted"/>
<evidence type="ECO:0000313" key="4">
    <source>
        <dbReference type="Proteomes" id="UP000693738"/>
    </source>
</evidence>
<feature type="domain" description="AAA+ ATPase" evidence="2">
    <location>
        <begin position="670"/>
        <end position="799"/>
    </location>
</feature>
<dbReference type="GO" id="GO:0005524">
    <property type="term" value="F:ATP binding"/>
    <property type="evidence" value="ECO:0007669"/>
    <property type="project" value="InterPro"/>
</dbReference>
<dbReference type="SMART" id="SM00382">
    <property type="entry name" value="AAA"/>
    <property type="match status" value="1"/>
</dbReference>
<feature type="compositionally biased region" description="Polar residues" evidence="1">
    <location>
        <begin position="238"/>
        <end position="261"/>
    </location>
</feature>
<dbReference type="InterPro" id="IPR054289">
    <property type="entry name" value="DUF7025"/>
</dbReference>
<feature type="region of interest" description="Disordered" evidence="1">
    <location>
        <begin position="238"/>
        <end position="273"/>
    </location>
</feature>
<protein>
    <recommendedName>
        <fullName evidence="2">AAA+ ATPase domain-containing protein</fullName>
    </recommendedName>
</protein>
<sequence>MFYRVSILTIAEGKLNGSTWAEPTSSSELNNDSTYGWLKDISSRVVKLESNPTTKGEDKPAEPDSEQKGEDPKIKPKVRDCNWEQFKNRYTIEDCTYAVETLLFGDDLDNDMEEEQLRRLSDTERERFCDANPRKATRRPAAAKELDKKRIERIRINSRAILRLLSHVTGESWADKPHTFLRPFKILIRFHEQMKEELSASAANLLASGEIMMKGSAEDLQIDNPANVTGVEGAEITVESSGTNQPVHTGQTNDASVQTTEGGSYSKAKSASGGSFSIDYEEYKEIQVYMDLSETDFSRPITCLTISIMWIVQRSSSPISGLSSAPENSYFNGMTLRLLVLAIVIHRQGRKEIVICGEDAVLRRNALKDREDLVIQAYYIDYDGGSYHAVGTDWTIKWFDGDKDVTKLELCPVRFEKDHQTTISKLGERGHRFKKLISEAQLAIAHDGWTLTKTAWGSQIDGFDSDKHPPWSIMAENRLKSEYIDSDVIVDFQEAYQVHPSWKPSFMEYGEQQFEPGVELDNFPIIWWSGPGRSQVIRKTKEIVVDWDDVEYLEVDEQIKHDDFMVSDEFRTTEKHPNKQKFTAEDIALLPERLCVYSLRQRRFVNANIANLKQLPTVPNPFNDLKISDRDKLLIESIVQDHFDKKKVQRDIEGRGMEALEQDFIRGKGKGLVILLHGAPGVGKTATAEAVAAAHQKPLFPITCGDLGVEPKMVERNLSEIFRLANLWDCVLLLDEAEIFLSHREKKDDNLQRNALVSIFLRTLEYYPGILFLTTNRVGALDEALNSRVHVSLFFKHLDKEQTLALFRMNLTRSIDIAKQRAANTGQPVLLVKTEEIESFALENFYNQPGGSDPWWNGRQIRNAFQIATSLAYVEQKNCDQGSEQWFLGRKHFEQVLLFIQCYEEYRQNLFQKKDTEMAASREERQLPPQEQRGVRGGHGPSPAYAQQNPHFFTPPAGSRAMVDRQHGTEYMRHSAHGSMGPAVYQREPSPSPNYGMYDGGSSQRSIPRMEYEQDYRQQQMYRGRPGPSGMQ</sequence>
<accession>A0A8J2J0F9</accession>
<comment type="caution">
    <text evidence="3">The sequence shown here is derived from an EMBL/GenBank/DDBJ whole genome shotgun (WGS) entry which is preliminary data.</text>
</comment>